<keyword evidence="7" id="KW-1185">Reference proteome</keyword>
<organism evidence="6 7">
    <name type="scientific">Shiella aurantiaca</name>
    <dbReference type="NCBI Taxonomy" id="3058365"/>
    <lineage>
        <taxon>Bacteria</taxon>
        <taxon>Pseudomonadati</taxon>
        <taxon>Bacteroidota</taxon>
        <taxon>Cytophagia</taxon>
        <taxon>Cytophagales</taxon>
        <taxon>Shiellaceae</taxon>
        <taxon>Shiella</taxon>
    </lineage>
</organism>
<keyword evidence="3" id="KW-0479">Metal-binding</keyword>
<keyword evidence="2" id="KW-0963">Cytoplasm</keyword>
<sequence length="253" mass="30034">MEKSKVIGNKSIKELVDENYIYASVLYYFGIQFYDYSTETLEQVCAQKGLQLPQVIKGLESVSRNSPDKHLLIFAYPVDLIIEYLKHKHFLFIKQELPYILKLVSEIPDGLDKEYPVVADLKFVFPHFVEDFIHHIFEEEDTLFSYILALHKSLEKKVCPPDLYFKMEQNSIQRFAMEHDEHDDEMRGIRKITHNYATEGVENLLLKVVYKELRQFEESLKLHAKIENEILFPRALMLEREVKEMYQQTSKFN</sequence>
<dbReference type="InterPro" id="IPR012312">
    <property type="entry name" value="Hemerythrin-like"/>
</dbReference>
<evidence type="ECO:0000256" key="1">
    <source>
        <dbReference type="ARBA" id="ARBA00004496"/>
    </source>
</evidence>
<dbReference type="Gene3D" id="1.20.120.520">
    <property type="entry name" value="nmb1532 protein domain like"/>
    <property type="match status" value="1"/>
</dbReference>
<evidence type="ECO:0000256" key="4">
    <source>
        <dbReference type="ARBA" id="ARBA00023004"/>
    </source>
</evidence>
<dbReference type="Proteomes" id="UP001168552">
    <property type="component" value="Unassembled WGS sequence"/>
</dbReference>
<dbReference type="RefSeq" id="WP_320004738.1">
    <property type="nucleotide sequence ID" value="NZ_JAUHJS010000006.1"/>
</dbReference>
<name>A0ABT8F6Z6_9BACT</name>
<dbReference type="EMBL" id="JAUHJS010000006">
    <property type="protein sequence ID" value="MDN4166202.1"/>
    <property type="molecule type" value="Genomic_DNA"/>
</dbReference>
<evidence type="ECO:0000313" key="7">
    <source>
        <dbReference type="Proteomes" id="UP001168552"/>
    </source>
</evidence>
<evidence type="ECO:0000256" key="2">
    <source>
        <dbReference type="ARBA" id="ARBA00022490"/>
    </source>
</evidence>
<dbReference type="Pfam" id="PF01814">
    <property type="entry name" value="Hemerythrin"/>
    <property type="match status" value="1"/>
</dbReference>
<reference evidence="6" key="1">
    <citation type="submission" date="2023-06" db="EMBL/GenBank/DDBJ databases">
        <title>Cytophagales bacterium Strain LB-30, isolated from soil.</title>
        <authorList>
            <person name="Liu B."/>
        </authorList>
    </citation>
    <scope>NUCLEOTIDE SEQUENCE</scope>
    <source>
        <strain evidence="6">LB-30</strain>
    </source>
</reference>
<keyword evidence="4" id="KW-0408">Iron</keyword>
<accession>A0ABT8F6Z6</accession>
<comment type="subcellular location">
    <subcellularLocation>
        <location evidence="1">Cytoplasm</location>
    </subcellularLocation>
</comment>
<feature type="domain" description="Hemerythrin-like" evidence="5">
    <location>
        <begin position="102"/>
        <end position="235"/>
    </location>
</feature>
<dbReference type="PANTHER" id="PTHR36438:SF1">
    <property type="entry name" value="IRON-SULFUR CLUSTER REPAIR PROTEIN YTFE"/>
    <property type="match status" value="1"/>
</dbReference>
<protein>
    <submittedName>
        <fullName evidence="6">Hemerythrin domain-containing protein</fullName>
    </submittedName>
</protein>
<proteinExistence type="predicted"/>
<dbReference type="InterPro" id="IPR019903">
    <property type="entry name" value="RIC_family"/>
</dbReference>
<evidence type="ECO:0000259" key="5">
    <source>
        <dbReference type="Pfam" id="PF01814"/>
    </source>
</evidence>
<dbReference type="PANTHER" id="PTHR36438">
    <property type="entry name" value="IRON-SULFUR CLUSTER REPAIR PROTEIN YTFE"/>
    <property type="match status" value="1"/>
</dbReference>
<gene>
    <name evidence="6" type="ORF">QWY31_11865</name>
</gene>
<evidence type="ECO:0000256" key="3">
    <source>
        <dbReference type="ARBA" id="ARBA00022723"/>
    </source>
</evidence>
<comment type="caution">
    <text evidence="6">The sequence shown here is derived from an EMBL/GenBank/DDBJ whole genome shotgun (WGS) entry which is preliminary data.</text>
</comment>
<evidence type="ECO:0000313" key="6">
    <source>
        <dbReference type="EMBL" id="MDN4166202.1"/>
    </source>
</evidence>